<proteinExistence type="predicted"/>
<dbReference type="EMBL" id="AVOT02013516">
    <property type="protein sequence ID" value="MBW0496254.1"/>
    <property type="molecule type" value="Genomic_DNA"/>
</dbReference>
<comment type="caution">
    <text evidence="1">The sequence shown here is derived from an EMBL/GenBank/DDBJ whole genome shotgun (WGS) entry which is preliminary data.</text>
</comment>
<evidence type="ECO:0000313" key="2">
    <source>
        <dbReference type="Proteomes" id="UP000765509"/>
    </source>
</evidence>
<dbReference type="AlphaFoldDB" id="A0A9Q3HB30"/>
<organism evidence="1 2">
    <name type="scientific">Austropuccinia psidii MF-1</name>
    <dbReference type="NCBI Taxonomy" id="1389203"/>
    <lineage>
        <taxon>Eukaryota</taxon>
        <taxon>Fungi</taxon>
        <taxon>Dikarya</taxon>
        <taxon>Basidiomycota</taxon>
        <taxon>Pucciniomycotina</taxon>
        <taxon>Pucciniomycetes</taxon>
        <taxon>Pucciniales</taxon>
        <taxon>Sphaerophragmiaceae</taxon>
        <taxon>Austropuccinia</taxon>
    </lineage>
</organism>
<dbReference type="Proteomes" id="UP000765509">
    <property type="component" value="Unassembled WGS sequence"/>
</dbReference>
<reference evidence="1" key="1">
    <citation type="submission" date="2021-03" db="EMBL/GenBank/DDBJ databases">
        <title>Draft genome sequence of rust myrtle Austropuccinia psidii MF-1, a brazilian biotype.</title>
        <authorList>
            <person name="Quecine M.C."/>
            <person name="Pachon D.M.R."/>
            <person name="Bonatelli M.L."/>
            <person name="Correr F.H."/>
            <person name="Franceschini L.M."/>
            <person name="Leite T.F."/>
            <person name="Margarido G.R.A."/>
            <person name="Almeida C.A."/>
            <person name="Ferrarezi J.A."/>
            <person name="Labate C.A."/>
        </authorList>
    </citation>
    <scope>NUCLEOTIDE SEQUENCE</scope>
    <source>
        <strain evidence="1">MF-1</strain>
    </source>
</reference>
<gene>
    <name evidence="1" type="ORF">O181_035969</name>
</gene>
<evidence type="ECO:0000313" key="1">
    <source>
        <dbReference type="EMBL" id="MBW0496254.1"/>
    </source>
</evidence>
<name>A0A9Q3HB30_9BASI</name>
<keyword evidence="2" id="KW-1185">Reference proteome</keyword>
<accession>A0A9Q3HB30</accession>
<protein>
    <submittedName>
        <fullName evidence="1">Uncharacterized protein</fullName>
    </submittedName>
</protein>
<sequence>MPHYRYHGRMAHLGHDGRGASLPWEVMRYKGDLLNSAMSKPVTEMSTTVLHIRMQQFKIMVTQKIRNVCRPKEFDKRPRDTSIFSLSLTKLNNAALARRLFLFKFLCGKTTCQGLVQECRGKPNASGDIATLLSSHMLVLSRFLT</sequence>